<dbReference type="PROSITE" id="PS50293">
    <property type="entry name" value="TPR_REGION"/>
    <property type="match status" value="1"/>
</dbReference>
<dbReference type="SUPFAM" id="SSF48452">
    <property type="entry name" value="TPR-like"/>
    <property type="match status" value="1"/>
</dbReference>
<feature type="repeat" description="TPR" evidence="1">
    <location>
        <begin position="305"/>
        <end position="338"/>
    </location>
</feature>
<sequence length="364" mass="41280">MKAGVFFRLLRGRLTSAFWLMLLVFGNACSPEESNREQMVNLKVIKDDPEAQLANLNNAIERSKKDGSLYGRRAMVLLRKGELEKALADANQAVQLSRDNPANLFVKAQVLRAMQKPEQALPLALQAERNSYQSSSLYVLLSELYLQKQDFEQAREYVRKALQLSPADEYAFYYQGRIAAASGDTAQAIKSYKFAIEHAPEFMEPKRELAGVLLHHHDYERALPYVEAARQLAPRDGQILYFKGVLAQVAQKTDSAFQLFSQAVAVSDTLQQAHYRMGLILYGRGDNEGAIEHLVKAAGAFRNLPRYMAVLASAYERTGQSLMALEQYQRLVALDPTYTYAYQRISYLKYRLQRPVVVKDTTEF</sequence>
<dbReference type="Gene3D" id="1.25.40.10">
    <property type="entry name" value="Tetratricopeptide repeat domain"/>
    <property type="match status" value="3"/>
</dbReference>
<dbReference type="Pfam" id="PF13432">
    <property type="entry name" value="TPR_16"/>
    <property type="match status" value="3"/>
</dbReference>
<feature type="repeat" description="TPR" evidence="1">
    <location>
        <begin position="169"/>
        <end position="202"/>
    </location>
</feature>
<dbReference type="PANTHER" id="PTHR12558">
    <property type="entry name" value="CELL DIVISION CYCLE 16,23,27"/>
    <property type="match status" value="1"/>
</dbReference>
<reference evidence="4" key="1">
    <citation type="journal article" date="2019" name="Int. J. Syst. Evol. Microbiol.">
        <title>The Global Catalogue of Microorganisms (GCM) 10K type strain sequencing project: providing services to taxonomists for standard genome sequencing and annotation.</title>
        <authorList>
            <consortium name="The Broad Institute Genomics Platform"/>
            <consortium name="The Broad Institute Genome Sequencing Center for Infectious Disease"/>
            <person name="Wu L."/>
            <person name="Ma J."/>
        </authorList>
    </citation>
    <scope>NUCLEOTIDE SEQUENCE [LARGE SCALE GENOMIC DNA]</scope>
    <source>
        <strain evidence="4">CGMCC 4.1782</strain>
    </source>
</reference>
<dbReference type="PROSITE" id="PS50005">
    <property type="entry name" value="TPR"/>
    <property type="match status" value="3"/>
</dbReference>
<evidence type="ECO:0000313" key="3">
    <source>
        <dbReference type="EMBL" id="MFD2245043.1"/>
    </source>
</evidence>
<evidence type="ECO:0000256" key="2">
    <source>
        <dbReference type="SAM" id="SignalP"/>
    </source>
</evidence>
<dbReference type="InterPro" id="IPR019734">
    <property type="entry name" value="TPR_rpt"/>
</dbReference>
<protein>
    <submittedName>
        <fullName evidence="3">Tetratricopeptide repeat protein</fullName>
    </submittedName>
</protein>
<feature type="signal peptide" evidence="2">
    <location>
        <begin position="1"/>
        <end position="30"/>
    </location>
</feature>
<accession>A0ABW5CUR0</accession>
<dbReference type="Pfam" id="PF13181">
    <property type="entry name" value="TPR_8"/>
    <property type="match status" value="1"/>
</dbReference>
<keyword evidence="2" id="KW-0732">Signal</keyword>
<gene>
    <name evidence="3" type="ORF">ACFSKP_02185</name>
</gene>
<dbReference type="EMBL" id="JBHUIM010000001">
    <property type="protein sequence ID" value="MFD2245043.1"/>
    <property type="molecule type" value="Genomic_DNA"/>
</dbReference>
<keyword evidence="1" id="KW-0802">TPR repeat</keyword>
<organism evidence="3 4">
    <name type="scientific">Pontibacter ruber</name>
    <dbReference type="NCBI Taxonomy" id="1343895"/>
    <lineage>
        <taxon>Bacteria</taxon>
        <taxon>Pseudomonadati</taxon>
        <taxon>Bacteroidota</taxon>
        <taxon>Cytophagia</taxon>
        <taxon>Cytophagales</taxon>
        <taxon>Hymenobacteraceae</taxon>
        <taxon>Pontibacter</taxon>
    </lineage>
</organism>
<comment type="caution">
    <text evidence="3">The sequence shown here is derived from an EMBL/GenBank/DDBJ whole genome shotgun (WGS) entry which is preliminary data.</text>
</comment>
<feature type="chain" id="PRO_5047344789" evidence="2">
    <location>
        <begin position="31"/>
        <end position="364"/>
    </location>
</feature>
<feature type="repeat" description="TPR" evidence="1">
    <location>
        <begin position="135"/>
        <end position="168"/>
    </location>
</feature>
<dbReference type="PANTHER" id="PTHR12558:SF13">
    <property type="entry name" value="CELL DIVISION CYCLE PROTEIN 27 HOMOLOG"/>
    <property type="match status" value="1"/>
</dbReference>
<dbReference type="InterPro" id="IPR011990">
    <property type="entry name" value="TPR-like_helical_dom_sf"/>
</dbReference>
<name>A0ABW5CUR0_9BACT</name>
<evidence type="ECO:0000256" key="1">
    <source>
        <dbReference type="PROSITE-ProRule" id="PRU00339"/>
    </source>
</evidence>
<evidence type="ECO:0000313" key="4">
    <source>
        <dbReference type="Proteomes" id="UP001597374"/>
    </source>
</evidence>
<dbReference type="RefSeq" id="WP_377494931.1">
    <property type="nucleotide sequence ID" value="NZ_JBHUIM010000001.1"/>
</dbReference>
<dbReference type="SMART" id="SM00028">
    <property type="entry name" value="TPR"/>
    <property type="match status" value="7"/>
</dbReference>
<dbReference type="Proteomes" id="UP001597374">
    <property type="component" value="Unassembled WGS sequence"/>
</dbReference>
<proteinExistence type="predicted"/>
<keyword evidence="4" id="KW-1185">Reference proteome</keyword>